<evidence type="ECO:0000313" key="7">
    <source>
        <dbReference type="EMBL" id="UYM16043.1"/>
    </source>
</evidence>
<dbReference type="Pfam" id="PF00582">
    <property type="entry name" value="Usp"/>
    <property type="match status" value="1"/>
</dbReference>
<reference evidence="7" key="1">
    <citation type="submission" date="2022-10" db="EMBL/GenBank/DDBJ databases">
        <title>Completed Genome Sequence of two octocoral isolated bacterium, Endozoicomonas euniceicola EF212T and Endozoicomonas gorgoniicola PS125T.</title>
        <authorList>
            <person name="Chiou Y.-J."/>
            <person name="Chen Y.-H."/>
        </authorList>
    </citation>
    <scope>NUCLEOTIDE SEQUENCE</scope>
    <source>
        <strain evidence="7">EF212</strain>
    </source>
</reference>
<evidence type="ECO:0000256" key="3">
    <source>
        <dbReference type="ARBA" id="ARBA00011738"/>
    </source>
</evidence>
<dbReference type="SUPFAM" id="SSF52402">
    <property type="entry name" value="Adenine nucleotide alpha hydrolases-like"/>
    <property type="match status" value="1"/>
</dbReference>
<dbReference type="PIRSF" id="PIRSF006276">
    <property type="entry name" value="UspA"/>
    <property type="match status" value="1"/>
</dbReference>
<evidence type="ECO:0000256" key="1">
    <source>
        <dbReference type="ARBA" id="ARBA00004496"/>
    </source>
</evidence>
<dbReference type="Proteomes" id="UP001163255">
    <property type="component" value="Chromosome"/>
</dbReference>
<dbReference type="PANTHER" id="PTHR46268">
    <property type="entry name" value="STRESS RESPONSE PROTEIN NHAX"/>
    <property type="match status" value="1"/>
</dbReference>
<name>A0ABY6GTE4_9GAMM</name>
<dbReference type="RefSeq" id="WP_262598342.1">
    <property type="nucleotide sequence ID" value="NZ_CP103300.1"/>
</dbReference>
<evidence type="ECO:0000256" key="4">
    <source>
        <dbReference type="ARBA" id="ARBA00022490"/>
    </source>
</evidence>
<comment type="similarity">
    <text evidence="2 5">Belongs to the universal stress protein A family.</text>
</comment>
<evidence type="ECO:0000256" key="2">
    <source>
        <dbReference type="ARBA" id="ARBA00008791"/>
    </source>
</evidence>
<dbReference type="PANTHER" id="PTHR46268:SF23">
    <property type="entry name" value="UNIVERSAL STRESS PROTEIN A-RELATED"/>
    <property type="match status" value="1"/>
</dbReference>
<evidence type="ECO:0000256" key="5">
    <source>
        <dbReference type="PIRNR" id="PIRNR006276"/>
    </source>
</evidence>
<keyword evidence="4 5" id="KW-0963">Cytoplasm</keyword>
<feature type="domain" description="UspA" evidence="6">
    <location>
        <begin position="4"/>
        <end position="141"/>
    </location>
</feature>
<gene>
    <name evidence="7" type="ORF">NX720_25100</name>
</gene>
<evidence type="ECO:0000313" key="8">
    <source>
        <dbReference type="Proteomes" id="UP001163255"/>
    </source>
</evidence>
<proteinExistence type="inferred from homology"/>
<keyword evidence="8" id="KW-1185">Reference proteome</keyword>
<evidence type="ECO:0000259" key="6">
    <source>
        <dbReference type="Pfam" id="PF00582"/>
    </source>
</evidence>
<dbReference type="Gene3D" id="3.40.50.620">
    <property type="entry name" value="HUPs"/>
    <property type="match status" value="1"/>
</dbReference>
<dbReference type="EMBL" id="CP103300">
    <property type="protein sequence ID" value="UYM16043.1"/>
    <property type="molecule type" value="Genomic_DNA"/>
</dbReference>
<accession>A0ABY6GTE4</accession>
<dbReference type="InterPro" id="IPR006015">
    <property type="entry name" value="Universal_stress_UspA"/>
</dbReference>
<comment type="subunit">
    <text evidence="3">Homodimer.</text>
</comment>
<dbReference type="InterPro" id="IPR014729">
    <property type="entry name" value="Rossmann-like_a/b/a_fold"/>
</dbReference>
<organism evidence="7 8">
    <name type="scientific">Endozoicomonas euniceicola</name>
    <dbReference type="NCBI Taxonomy" id="1234143"/>
    <lineage>
        <taxon>Bacteria</taxon>
        <taxon>Pseudomonadati</taxon>
        <taxon>Pseudomonadota</taxon>
        <taxon>Gammaproteobacteria</taxon>
        <taxon>Oceanospirillales</taxon>
        <taxon>Endozoicomonadaceae</taxon>
        <taxon>Endozoicomonas</taxon>
    </lineage>
</organism>
<sequence>MSLYEHILVAIDLSDEADDVLEKARFLAETNGARLTLVHVVEPLSVAYGSDIPLDLTTLQDEITQQARDRISSLAESIHLDKGQQHVVYGRPEREVHRIAEESNVDLIVVGSHGRHGLALILGSTSTSILHGACCDVLAVRVGKKNNNNHNHH</sequence>
<dbReference type="PRINTS" id="PR01438">
    <property type="entry name" value="UNVRSLSTRESS"/>
</dbReference>
<comment type="subcellular location">
    <subcellularLocation>
        <location evidence="1 5">Cytoplasm</location>
    </subcellularLocation>
</comment>
<dbReference type="InterPro" id="IPR006016">
    <property type="entry name" value="UspA"/>
</dbReference>
<protein>
    <recommendedName>
        <fullName evidence="5">Universal stress protein</fullName>
    </recommendedName>
</protein>